<evidence type="ECO:0000256" key="2">
    <source>
        <dbReference type="SAM" id="SignalP"/>
    </source>
</evidence>
<reference evidence="4" key="1">
    <citation type="submission" date="2019-07" db="EMBL/GenBank/DDBJ databases">
        <title>Chitinimonas sp. nov., isolated from Ny-Alesund, arctica soil.</title>
        <authorList>
            <person name="Xu Q."/>
            <person name="Peng F."/>
        </authorList>
    </citation>
    <scope>NUCLEOTIDE SEQUENCE [LARGE SCALE GENOMIC DNA]</scope>
    <source>
        <strain evidence="4">R3-44</strain>
    </source>
</reference>
<dbReference type="KEGG" id="cari:FNU76_19665"/>
<gene>
    <name evidence="3" type="ORF">FNU76_19665</name>
</gene>
<evidence type="ECO:0000313" key="4">
    <source>
        <dbReference type="Proteomes" id="UP000317550"/>
    </source>
</evidence>
<proteinExistence type="predicted"/>
<dbReference type="OrthoDB" id="9977806at2"/>
<sequence>MKALALIAATLLASSVFAAEPAAPAKHSCTAPEHPGNLASESQQKSFNKANKTYGECIKQFVDAQNQIAKAAADAGNAAIKEYNEYAKQMNALAGN</sequence>
<keyword evidence="4" id="KW-1185">Reference proteome</keyword>
<evidence type="ECO:0000256" key="1">
    <source>
        <dbReference type="SAM" id="MobiDB-lite"/>
    </source>
</evidence>
<dbReference type="RefSeq" id="WP_144279775.1">
    <property type="nucleotide sequence ID" value="NZ_CP041730.1"/>
</dbReference>
<dbReference type="EMBL" id="CP041730">
    <property type="protein sequence ID" value="QDQ28392.1"/>
    <property type="molecule type" value="Genomic_DNA"/>
</dbReference>
<feature type="signal peptide" evidence="2">
    <location>
        <begin position="1"/>
        <end position="18"/>
    </location>
</feature>
<dbReference type="Proteomes" id="UP000317550">
    <property type="component" value="Chromosome"/>
</dbReference>
<organism evidence="3 4">
    <name type="scientific">Chitinimonas arctica</name>
    <dbReference type="NCBI Taxonomy" id="2594795"/>
    <lineage>
        <taxon>Bacteria</taxon>
        <taxon>Pseudomonadati</taxon>
        <taxon>Pseudomonadota</taxon>
        <taxon>Betaproteobacteria</taxon>
        <taxon>Neisseriales</taxon>
        <taxon>Chitinibacteraceae</taxon>
        <taxon>Chitinimonas</taxon>
    </lineage>
</organism>
<accession>A0A516SJQ6</accession>
<feature type="chain" id="PRO_5021709231" evidence="2">
    <location>
        <begin position="19"/>
        <end position="96"/>
    </location>
</feature>
<protein>
    <submittedName>
        <fullName evidence="3">Uncharacterized protein</fullName>
    </submittedName>
</protein>
<evidence type="ECO:0000313" key="3">
    <source>
        <dbReference type="EMBL" id="QDQ28392.1"/>
    </source>
</evidence>
<keyword evidence="2" id="KW-0732">Signal</keyword>
<name>A0A516SJQ6_9NEIS</name>
<dbReference type="AlphaFoldDB" id="A0A516SJQ6"/>
<feature type="region of interest" description="Disordered" evidence="1">
    <location>
        <begin position="24"/>
        <end position="47"/>
    </location>
</feature>